<sequence>MHYIVHVRRYTVFDEVGAKMKLSLVVLGLCLAVSAEVSPIWEDYHLEAGIPEAARIKAAEESMDFDGARIIGGTHSTVGQHPHLGGLVIQLSGNRQSVCGSSLISHTRIVTAAHCWRHGTTQATQFTVVLGSVRLFTGGQRIVTRNIHVHAQYNMNNLNNDIAVCNINRVNLVNGVNTINLASGNNNFAGTWVTASGFGRTSDNANIGQNQVLSHVSMQVITNQACANVYGNSVVIASVICTGTNGGRQSVCHGDSGGPLDVGSGAGRQLIGVTSFVHRAGCQSGNPSGFMRVTSFNAWIRQRM</sequence>
<dbReference type="OrthoDB" id="5565075at2759"/>
<dbReference type="KEGG" id="bany:112052256"/>
<name>A0A6J1NQ59_BICAN</name>
<dbReference type="GO" id="GO:0004252">
    <property type="term" value="F:serine-type endopeptidase activity"/>
    <property type="evidence" value="ECO:0007669"/>
    <property type="project" value="InterPro"/>
</dbReference>
<dbReference type="PRINTS" id="PR00722">
    <property type="entry name" value="CHYMOTRYPSIN"/>
</dbReference>
<evidence type="ECO:0000256" key="1">
    <source>
        <dbReference type="ARBA" id="ARBA00007664"/>
    </source>
</evidence>
<feature type="domain" description="Peptidase S1" evidence="6">
    <location>
        <begin position="70"/>
        <end position="304"/>
    </location>
</feature>
<dbReference type="Pfam" id="PF00089">
    <property type="entry name" value="Trypsin"/>
    <property type="match status" value="1"/>
</dbReference>
<organism evidence="7 8">
    <name type="scientific">Bicyclus anynana</name>
    <name type="common">Squinting bush brown butterfly</name>
    <dbReference type="NCBI Taxonomy" id="110368"/>
    <lineage>
        <taxon>Eukaryota</taxon>
        <taxon>Metazoa</taxon>
        <taxon>Ecdysozoa</taxon>
        <taxon>Arthropoda</taxon>
        <taxon>Hexapoda</taxon>
        <taxon>Insecta</taxon>
        <taxon>Pterygota</taxon>
        <taxon>Neoptera</taxon>
        <taxon>Endopterygota</taxon>
        <taxon>Lepidoptera</taxon>
        <taxon>Glossata</taxon>
        <taxon>Ditrysia</taxon>
        <taxon>Papilionoidea</taxon>
        <taxon>Nymphalidae</taxon>
        <taxon>Satyrinae</taxon>
        <taxon>Satyrini</taxon>
        <taxon>Mycalesina</taxon>
        <taxon>Bicyclus</taxon>
    </lineage>
</organism>
<gene>
    <name evidence="8" type="primary">LOC112052256</name>
</gene>
<dbReference type="GO" id="GO:0006508">
    <property type="term" value="P:proteolysis"/>
    <property type="evidence" value="ECO:0007669"/>
    <property type="project" value="UniProtKB-KW"/>
</dbReference>
<keyword evidence="4" id="KW-0720">Serine protease</keyword>
<evidence type="ECO:0000259" key="6">
    <source>
        <dbReference type="PROSITE" id="PS50240"/>
    </source>
</evidence>
<dbReference type="AlphaFoldDB" id="A0A6J1NQ59"/>
<keyword evidence="7" id="KW-1185">Reference proteome</keyword>
<dbReference type="Gene3D" id="2.40.10.10">
    <property type="entry name" value="Trypsin-like serine proteases"/>
    <property type="match status" value="2"/>
</dbReference>
<dbReference type="CDD" id="cd00190">
    <property type="entry name" value="Tryp_SPc"/>
    <property type="match status" value="1"/>
</dbReference>
<evidence type="ECO:0000313" key="7">
    <source>
        <dbReference type="Proteomes" id="UP001652582"/>
    </source>
</evidence>
<dbReference type="Proteomes" id="UP001652582">
    <property type="component" value="Chromosome 19"/>
</dbReference>
<reference evidence="8" key="1">
    <citation type="submission" date="2025-08" db="UniProtKB">
        <authorList>
            <consortium name="RefSeq"/>
        </authorList>
    </citation>
    <scope>IDENTIFICATION</scope>
</reference>
<keyword evidence="3" id="KW-0378">Hydrolase</keyword>
<accession>A0A6J1NQ59</accession>
<dbReference type="SUPFAM" id="SSF50494">
    <property type="entry name" value="Trypsin-like serine proteases"/>
    <property type="match status" value="1"/>
</dbReference>
<dbReference type="InterPro" id="IPR001314">
    <property type="entry name" value="Peptidase_S1A"/>
</dbReference>
<dbReference type="InterPro" id="IPR050430">
    <property type="entry name" value="Peptidase_S1"/>
</dbReference>
<evidence type="ECO:0000313" key="8">
    <source>
        <dbReference type="RefSeq" id="XP_023947033.1"/>
    </source>
</evidence>
<evidence type="ECO:0000256" key="5">
    <source>
        <dbReference type="ARBA" id="ARBA00023157"/>
    </source>
</evidence>
<dbReference type="InterPro" id="IPR018114">
    <property type="entry name" value="TRYPSIN_HIS"/>
</dbReference>
<dbReference type="InterPro" id="IPR001254">
    <property type="entry name" value="Trypsin_dom"/>
</dbReference>
<evidence type="ECO:0000256" key="4">
    <source>
        <dbReference type="ARBA" id="ARBA00022825"/>
    </source>
</evidence>
<evidence type="ECO:0000256" key="3">
    <source>
        <dbReference type="ARBA" id="ARBA00022801"/>
    </source>
</evidence>
<dbReference type="PANTHER" id="PTHR24276:SF98">
    <property type="entry name" value="FI18310P1-RELATED"/>
    <property type="match status" value="1"/>
</dbReference>
<dbReference type="PROSITE" id="PS00134">
    <property type="entry name" value="TRYPSIN_HIS"/>
    <property type="match status" value="1"/>
</dbReference>
<keyword evidence="5" id="KW-1015">Disulfide bond</keyword>
<dbReference type="PANTHER" id="PTHR24276">
    <property type="entry name" value="POLYSERASE-RELATED"/>
    <property type="match status" value="1"/>
</dbReference>
<evidence type="ECO:0000256" key="2">
    <source>
        <dbReference type="ARBA" id="ARBA00022670"/>
    </source>
</evidence>
<proteinExistence type="inferred from homology"/>
<dbReference type="InterPro" id="IPR009003">
    <property type="entry name" value="Peptidase_S1_PA"/>
</dbReference>
<dbReference type="InterPro" id="IPR043504">
    <property type="entry name" value="Peptidase_S1_PA_chymotrypsin"/>
</dbReference>
<dbReference type="PROSITE" id="PS50240">
    <property type="entry name" value="TRYPSIN_DOM"/>
    <property type="match status" value="1"/>
</dbReference>
<comment type="similarity">
    <text evidence="1">Belongs to the peptidase S1 family.</text>
</comment>
<dbReference type="GeneID" id="112052256"/>
<protein>
    <submittedName>
        <fullName evidence="8">Collagenase-like</fullName>
    </submittedName>
</protein>
<dbReference type="RefSeq" id="XP_023947033.1">
    <property type="nucleotide sequence ID" value="XM_024091265.2"/>
</dbReference>
<dbReference type="SMART" id="SM00020">
    <property type="entry name" value="Tryp_SPc"/>
    <property type="match status" value="1"/>
</dbReference>
<keyword evidence="2" id="KW-0645">Protease</keyword>